<accession>A0A7W5DR03</accession>
<dbReference type="EMBL" id="JACHYB010000001">
    <property type="protein sequence ID" value="MBB3187421.1"/>
    <property type="molecule type" value="Genomic_DNA"/>
</dbReference>
<protein>
    <submittedName>
        <fullName evidence="4">HSP20 family protein</fullName>
    </submittedName>
</protein>
<evidence type="ECO:0000256" key="1">
    <source>
        <dbReference type="PROSITE-ProRule" id="PRU00285"/>
    </source>
</evidence>
<dbReference type="InterPro" id="IPR002068">
    <property type="entry name" value="A-crystallin/Hsp20_dom"/>
</dbReference>
<dbReference type="RefSeq" id="WP_183413176.1">
    <property type="nucleotide sequence ID" value="NZ_JACHYB010000001.1"/>
</dbReference>
<gene>
    <name evidence="4" type="ORF">FHX64_001584</name>
</gene>
<dbReference type="PROSITE" id="PS01031">
    <property type="entry name" value="SHSP"/>
    <property type="match status" value="1"/>
</dbReference>
<feature type="domain" description="SHSP" evidence="3">
    <location>
        <begin position="34"/>
        <end position="148"/>
    </location>
</feature>
<dbReference type="Pfam" id="PF00011">
    <property type="entry name" value="HSP20"/>
    <property type="match status" value="1"/>
</dbReference>
<name>A0A7W5DR03_9PORP</name>
<dbReference type="AlphaFoldDB" id="A0A7W5DR03"/>
<evidence type="ECO:0000313" key="4">
    <source>
        <dbReference type="EMBL" id="MBB3187421.1"/>
    </source>
</evidence>
<dbReference type="InterPro" id="IPR008978">
    <property type="entry name" value="HSP20-like_chaperone"/>
</dbReference>
<dbReference type="SUPFAM" id="SSF49764">
    <property type="entry name" value="HSP20-like chaperones"/>
    <property type="match status" value="1"/>
</dbReference>
<dbReference type="Proteomes" id="UP000544222">
    <property type="component" value="Unassembled WGS sequence"/>
</dbReference>
<dbReference type="CDD" id="cd06464">
    <property type="entry name" value="ACD_sHsps-like"/>
    <property type="match status" value="1"/>
</dbReference>
<comment type="caution">
    <text evidence="4">The sequence shown here is derived from an EMBL/GenBank/DDBJ whole genome shotgun (WGS) entry which is preliminary data.</text>
</comment>
<dbReference type="PANTHER" id="PTHR11527">
    <property type="entry name" value="HEAT-SHOCK PROTEIN 20 FAMILY MEMBER"/>
    <property type="match status" value="1"/>
</dbReference>
<dbReference type="Gene3D" id="2.60.40.790">
    <property type="match status" value="1"/>
</dbReference>
<evidence type="ECO:0000259" key="3">
    <source>
        <dbReference type="PROSITE" id="PS01031"/>
    </source>
</evidence>
<dbReference type="InterPro" id="IPR031107">
    <property type="entry name" value="Small_HSP"/>
</dbReference>
<keyword evidence="5" id="KW-1185">Reference proteome</keyword>
<evidence type="ECO:0000313" key="5">
    <source>
        <dbReference type="Proteomes" id="UP000544222"/>
    </source>
</evidence>
<organism evidence="4 5">
    <name type="scientific">Microbacter margulisiae</name>
    <dbReference type="NCBI Taxonomy" id="1350067"/>
    <lineage>
        <taxon>Bacteria</taxon>
        <taxon>Pseudomonadati</taxon>
        <taxon>Bacteroidota</taxon>
        <taxon>Bacteroidia</taxon>
        <taxon>Bacteroidales</taxon>
        <taxon>Porphyromonadaceae</taxon>
        <taxon>Microbacter</taxon>
    </lineage>
</organism>
<sequence length="148" mass="17256">MSLIRRTENFPVWPNVLNDFFDRDWLDWNNRNFSDTNTTLPAVNIAETADCFEVELAAPGFDKADFKIEVNNNVLIVSSEKRVEKETKENQQFTRREFSYQSFSRSFTLPETVEDDKISARYDEGILKVNIPKKDEAKTKPVKAIEIQ</sequence>
<comment type="similarity">
    <text evidence="1 2">Belongs to the small heat shock protein (HSP20) family.</text>
</comment>
<proteinExistence type="inferred from homology"/>
<evidence type="ECO:0000256" key="2">
    <source>
        <dbReference type="RuleBase" id="RU003616"/>
    </source>
</evidence>
<reference evidence="4 5" key="1">
    <citation type="submission" date="2020-08" db="EMBL/GenBank/DDBJ databases">
        <title>Genomic Encyclopedia of Type Strains, Phase IV (KMG-IV): sequencing the most valuable type-strain genomes for metagenomic binning, comparative biology and taxonomic classification.</title>
        <authorList>
            <person name="Goeker M."/>
        </authorList>
    </citation>
    <scope>NUCLEOTIDE SEQUENCE [LARGE SCALE GENOMIC DNA]</scope>
    <source>
        <strain evidence="4 5">DSM 27471</strain>
    </source>
</reference>